<accession>A0A399F168</accession>
<dbReference type="Gene3D" id="2.60.40.1120">
    <property type="entry name" value="Carboxypeptidase-like, regulatory domain"/>
    <property type="match status" value="1"/>
</dbReference>
<feature type="domain" description="PEGA" evidence="1">
    <location>
        <begin position="194"/>
        <end position="261"/>
    </location>
</feature>
<dbReference type="Pfam" id="PF08308">
    <property type="entry name" value="PEGA"/>
    <property type="match status" value="4"/>
</dbReference>
<name>A0A399F168_9DEIN</name>
<dbReference type="PANTHER" id="PTHR36194:SF1">
    <property type="entry name" value="S-LAYER-LIKE PROTEIN"/>
    <property type="match status" value="1"/>
</dbReference>
<dbReference type="Pfam" id="PF14326">
    <property type="entry name" value="DUF4384"/>
    <property type="match status" value="1"/>
</dbReference>
<dbReference type="InterPro" id="IPR025493">
    <property type="entry name" value="DUF4384"/>
</dbReference>
<evidence type="ECO:0000259" key="1">
    <source>
        <dbReference type="Pfam" id="PF08308"/>
    </source>
</evidence>
<dbReference type="PANTHER" id="PTHR36194">
    <property type="entry name" value="S-LAYER-LIKE PROTEIN"/>
    <property type="match status" value="1"/>
</dbReference>
<dbReference type="InterPro" id="IPR013229">
    <property type="entry name" value="PEGA"/>
</dbReference>
<dbReference type="AlphaFoldDB" id="A0A399F168"/>
<organism evidence="3 4">
    <name type="scientific">Calidithermus terrae</name>
    <dbReference type="NCBI Taxonomy" id="1408545"/>
    <lineage>
        <taxon>Bacteria</taxon>
        <taxon>Thermotogati</taxon>
        <taxon>Deinococcota</taxon>
        <taxon>Deinococci</taxon>
        <taxon>Thermales</taxon>
        <taxon>Thermaceae</taxon>
        <taxon>Calidithermus</taxon>
    </lineage>
</organism>
<feature type="domain" description="PEGA" evidence="1">
    <location>
        <begin position="411"/>
        <end position="474"/>
    </location>
</feature>
<dbReference type="RefSeq" id="WP_170159516.1">
    <property type="nucleotide sequence ID" value="NZ_QXDL01000007.1"/>
</dbReference>
<sequence>MIRSIHWLHCLLLIALGSLALGQRIDPQRIIVNPVPTDLQVRVWVDKDPSKSGAPVYQVGENIRVSVQTNQDAYVYLFGVLPSGDIDLILPNPYDQDNFIRANEVATFPPVGARYTFDVTPPFGESVVLAVASRTPLDLSRVYDIANNRALVNGRQELGQAMAIVVEPLPDQDWVSDVAFYYVGQYTPPPPPTGTLVIDSNPAGATVYINGQRAGTTPATLTLDSGQYSVQLTYPGYEPYRTTLSVEGGTSTRISANLRRINLSGTLAVTSNPPGAQVFVNGQLVGNTPVNLSLNPGSYTLELRRQGYQTYRTTVAIAPGANSRVNVNLSPAVSQGVLTVTSNPSNADVYVNGRLVGRTPYSARLNSGTYTVEVRRAGYQDYRTTVTVQAGRTTTVNATLALPAPPTGSTGVLSVVTDVPGADVYIDGRLAGRTPINLQLRPGRYTLEVRSGGRVVYRQAVQVRPNRTTTVRIETR</sequence>
<comment type="caution">
    <text evidence="3">The sequence shown here is derived from an EMBL/GenBank/DDBJ whole genome shotgun (WGS) entry which is preliminary data.</text>
</comment>
<feature type="domain" description="PEGA" evidence="1">
    <location>
        <begin position="336"/>
        <end position="400"/>
    </location>
</feature>
<dbReference type="GO" id="GO:0030246">
    <property type="term" value="F:carbohydrate binding"/>
    <property type="evidence" value="ECO:0007669"/>
    <property type="project" value="InterPro"/>
</dbReference>
<evidence type="ECO:0000313" key="3">
    <source>
        <dbReference type="EMBL" id="RIH90527.1"/>
    </source>
</evidence>
<dbReference type="Proteomes" id="UP000265715">
    <property type="component" value="Unassembled WGS sequence"/>
</dbReference>
<evidence type="ECO:0000259" key="2">
    <source>
        <dbReference type="Pfam" id="PF14326"/>
    </source>
</evidence>
<keyword evidence="4" id="KW-1185">Reference proteome</keyword>
<evidence type="ECO:0000313" key="4">
    <source>
        <dbReference type="Proteomes" id="UP000265715"/>
    </source>
</evidence>
<protein>
    <submittedName>
        <fullName evidence="3">PEGA domain protein</fullName>
    </submittedName>
</protein>
<dbReference type="EMBL" id="QXDL01000007">
    <property type="protein sequence ID" value="RIH90527.1"/>
    <property type="molecule type" value="Genomic_DNA"/>
</dbReference>
<dbReference type="SUPFAM" id="SSF49452">
    <property type="entry name" value="Starch-binding domain-like"/>
    <property type="match status" value="1"/>
</dbReference>
<reference evidence="3 4" key="1">
    <citation type="submission" date="2018-08" db="EMBL/GenBank/DDBJ databases">
        <title>Meiothermus terrae DSM 26712 genome sequencing project.</title>
        <authorList>
            <person name="Da Costa M.S."/>
            <person name="Albuquerque L."/>
            <person name="Raposo P."/>
            <person name="Froufe H.J.C."/>
            <person name="Barroso C.S."/>
            <person name="Egas C."/>
        </authorList>
    </citation>
    <scope>NUCLEOTIDE SEQUENCE [LARGE SCALE GENOMIC DNA]</scope>
    <source>
        <strain evidence="3 4">DSM 26712</strain>
    </source>
</reference>
<gene>
    <name evidence="3" type="ORF">Mterra_00322</name>
</gene>
<proteinExistence type="predicted"/>
<feature type="domain" description="DUF4384" evidence="2">
    <location>
        <begin position="56"/>
        <end position="136"/>
    </location>
</feature>
<dbReference type="InterPro" id="IPR013784">
    <property type="entry name" value="Carb-bd-like_fold"/>
</dbReference>
<feature type="domain" description="PEGA" evidence="1">
    <location>
        <begin position="265"/>
        <end position="331"/>
    </location>
</feature>